<evidence type="ECO:0008006" key="3">
    <source>
        <dbReference type="Google" id="ProtNLM"/>
    </source>
</evidence>
<evidence type="ECO:0000313" key="2">
    <source>
        <dbReference type="Proteomes" id="UP000824063"/>
    </source>
</evidence>
<comment type="caution">
    <text evidence="1">The sequence shown here is derived from an EMBL/GenBank/DDBJ whole genome shotgun (WGS) entry which is preliminary data.</text>
</comment>
<gene>
    <name evidence="1" type="ORF">IAA20_03940</name>
</gene>
<dbReference type="AlphaFoldDB" id="A0A9D2F706"/>
<reference evidence="1" key="2">
    <citation type="submission" date="2021-04" db="EMBL/GenBank/DDBJ databases">
        <authorList>
            <person name="Gilroy R."/>
        </authorList>
    </citation>
    <scope>NUCLEOTIDE SEQUENCE</scope>
    <source>
        <strain evidence="1">CHK172-16539</strain>
    </source>
</reference>
<organism evidence="1 2">
    <name type="scientific">Candidatus Enterococcus avicola</name>
    <dbReference type="NCBI Taxonomy" id="2838561"/>
    <lineage>
        <taxon>Bacteria</taxon>
        <taxon>Bacillati</taxon>
        <taxon>Bacillota</taxon>
        <taxon>Bacilli</taxon>
        <taxon>Lactobacillales</taxon>
        <taxon>Enterococcaceae</taxon>
        <taxon>Enterococcus</taxon>
    </lineage>
</organism>
<dbReference type="InterPro" id="IPR036388">
    <property type="entry name" value="WH-like_DNA-bd_sf"/>
</dbReference>
<accession>A0A9D2F706</accession>
<dbReference type="Proteomes" id="UP000824063">
    <property type="component" value="Unassembled WGS sequence"/>
</dbReference>
<sequence length="112" mass="12970">MSQANTMERILYTAIRLGEYQKPVSKEYVEYLKSVVDPPETMKNKGQNRKTKVKFISPDGKTVRHYESINAAYRATGISISAIRTYLGSQSPRKIKDKYNGWRFEEDEDDNV</sequence>
<reference evidence="1" key="1">
    <citation type="journal article" date="2021" name="PeerJ">
        <title>Extensive microbial diversity within the chicken gut microbiome revealed by metagenomics and culture.</title>
        <authorList>
            <person name="Gilroy R."/>
            <person name="Ravi A."/>
            <person name="Getino M."/>
            <person name="Pursley I."/>
            <person name="Horton D.L."/>
            <person name="Alikhan N.F."/>
            <person name="Baker D."/>
            <person name="Gharbi K."/>
            <person name="Hall N."/>
            <person name="Watson M."/>
            <person name="Adriaenssens E.M."/>
            <person name="Foster-Nyarko E."/>
            <person name="Jarju S."/>
            <person name="Secka A."/>
            <person name="Antonio M."/>
            <person name="Oren A."/>
            <person name="Chaudhuri R.R."/>
            <person name="La Ragione R."/>
            <person name="Hildebrand F."/>
            <person name="Pallen M.J."/>
        </authorList>
    </citation>
    <scope>NUCLEOTIDE SEQUENCE</scope>
    <source>
        <strain evidence="1">CHK172-16539</strain>
    </source>
</reference>
<evidence type="ECO:0000313" key="1">
    <source>
        <dbReference type="EMBL" id="HIZ53077.1"/>
    </source>
</evidence>
<protein>
    <recommendedName>
        <fullName evidence="3">Nuclease-associated modular DNA-binding 1 domain-containing protein</fullName>
    </recommendedName>
</protein>
<name>A0A9D2F706_9ENTE</name>
<dbReference type="Gene3D" id="1.10.10.10">
    <property type="entry name" value="Winged helix-like DNA-binding domain superfamily/Winged helix DNA-binding domain"/>
    <property type="match status" value="1"/>
</dbReference>
<dbReference type="EMBL" id="DXBN01000095">
    <property type="protein sequence ID" value="HIZ53077.1"/>
    <property type="molecule type" value="Genomic_DNA"/>
</dbReference>
<proteinExistence type="predicted"/>